<proteinExistence type="predicted"/>
<comment type="caution">
    <text evidence="1">The sequence shown here is derived from an EMBL/GenBank/DDBJ whole genome shotgun (WGS) entry which is preliminary data.</text>
</comment>
<evidence type="ECO:0000313" key="2">
    <source>
        <dbReference type="Proteomes" id="UP001311232"/>
    </source>
</evidence>
<gene>
    <name evidence="1" type="ORF">CRENBAI_008572</name>
</gene>
<dbReference type="EMBL" id="JAHHUM010003055">
    <property type="protein sequence ID" value="KAK5598549.1"/>
    <property type="molecule type" value="Genomic_DNA"/>
</dbReference>
<sequence>MRRQQLKRWQSAAVGEISQTAKEDKEYQLRNNLLEADFNPKVLPHRSAKRRRRRIAFNSWALEQQRSDLTSKRHSDWLRQHVIMTQPIKGGLAAEPGFTTSKTKEEKVARFI</sequence>
<name>A0AAV9QQ39_9TELE</name>
<dbReference type="Proteomes" id="UP001311232">
    <property type="component" value="Unassembled WGS sequence"/>
</dbReference>
<organism evidence="1 2">
    <name type="scientific">Crenichthys baileyi</name>
    <name type="common">White River springfish</name>
    <dbReference type="NCBI Taxonomy" id="28760"/>
    <lineage>
        <taxon>Eukaryota</taxon>
        <taxon>Metazoa</taxon>
        <taxon>Chordata</taxon>
        <taxon>Craniata</taxon>
        <taxon>Vertebrata</taxon>
        <taxon>Euteleostomi</taxon>
        <taxon>Actinopterygii</taxon>
        <taxon>Neopterygii</taxon>
        <taxon>Teleostei</taxon>
        <taxon>Neoteleostei</taxon>
        <taxon>Acanthomorphata</taxon>
        <taxon>Ovalentaria</taxon>
        <taxon>Atherinomorphae</taxon>
        <taxon>Cyprinodontiformes</taxon>
        <taxon>Goodeidae</taxon>
        <taxon>Crenichthys</taxon>
    </lineage>
</organism>
<keyword evidence="2" id="KW-1185">Reference proteome</keyword>
<dbReference type="AlphaFoldDB" id="A0AAV9QQ39"/>
<evidence type="ECO:0000313" key="1">
    <source>
        <dbReference type="EMBL" id="KAK5598549.1"/>
    </source>
</evidence>
<accession>A0AAV9QQ39</accession>
<protein>
    <submittedName>
        <fullName evidence="1">Uncharacterized protein</fullName>
    </submittedName>
</protein>
<reference evidence="1 2" key="1">
    <citation type="submission" date="2021-06" db="EMBL/GenBank/DDBJ databases">
        <authorList>
            <person name="Palmer J.M."/>
        </authorList>
    </citation>
    <scope>NUCLEOTIDE SEQUENCE [LARGE SCALE GENOMIC DNA]</scope>
    <source>
        <strain evidence="1 2">MEX-2019</strain>
        <tissue evidence="1">Muscle</tissue>
    </source>
</reference>